<dbReference type="EMBL" id="MU266416">
    <property type="protein sequence ID" value="KAH7924801.1"/>
    <property type="molecule type" value="Genomic_DNA"/>
</dbReference>
<organism evidence="1 2">
    <name type="scientific">Leucogyrophana mollusca</name>
    <dbReference type="NCBI Taxonomy" id="85980"/>
    <lineage>
        <taxon>Eukaryota</taxon>
        <taxon>Fungi</taxon>
        <taxon>Dikarya</taxon>
        <taxon>Basidiomycota</taxon>
        <taxon>Agaricomycotina</taxon>
        <taxon>Agaricomycetes</taxon>
        <taxon>Agaricomycetidae</taxon>
        <taxon>Boletales</taxon>
        <taxon>Boletales incertae sedis</taxon>
        <taxon>Leucogyrophana</taxon>
    </lineage>
</organism>
<proteinExistence type="predicted"/>
<dbReference type="Proteomes" id="UP000790709">
    <property type="component" value="Unassembled WGS sequence"/>
</dbReference>
<gene>
    <name evidence="1" type="ORF">BV22DRAFT_1195675</name>
</gene>
<reference evidence="1" key="1">
    <citation type="journal article" date="2021" name="New Phytol.">
        <title>Evolutionary innovations through gain and loss of genes in the ectomycorrhizal Boletales.</title>
        <authorList>
            <person name="Wu G."/>
            <person name="Miyauchi S."/>
            <person name="Morin E."/>
            <person name="Kuo A."/>
            <person name="Drula E."/>
            <person name="Varga T."/>
            <person name="Kohler A."/>
            <person name="Feng B."/>
            <person name="Cao Y."/>
            <person name="Lipzen A."/>
            <person name="Daum C."/>
            <person name="Hundley H."/>
            <person name="Pangilinan J."/>
            <person name="Johnson J."/>
            <person name="Barry K."/>
            <person name="LaButti K."/>
            <person name="Ng V."/>
            <person name="Ahrendt S."/>
            <person name="Min B."/>
            <person name="Choi I.G."/>
            <person name="Park H."/>
            <person name="Plett J.M."/>
            <person name="Magnuson J."/>
            <person name="Spatafora J.W."/>
            <person name="Nagy L.G."/>
            <person name="Henrissat B."/>
            <person name="Grigoriev I.V."/>
            <person name="Yang Z.L."/>
            <person name="Xu J."/>
            <person name="Martin F.M."/>
        </authorList>
    </citation>
    <scope>NUCLEOTIDE SEQUENCE</scope>
    <source>
        <strain evidence="1">KUC20120723A-06</strain>
    </source>
</reference>
<sequence>MSSQTTTQRLFADRCFMCCKKEQRPTIVLKRCSRCMRVLFCSRECQLAKLAKHKEFCKFDLVAAHNIDMQNARMLTNVSLEMPFIGPKHYPLAHHSLLVDTAINALRLQTEPDRCLTHVLEITLAVVAGGIRPLSQIKTHAFFALRQATVLPLDEFLGRAPEAHAERFRESLQWDQAHVWSRGGVGVALVCISGIVEGDGPWLRFPIYVADTPVDEDWERSLRMKLPSPASEMDNEELFVQAAFGGL</sequence>
<comment type="caution">
    <text evidence="1">The sequence shown here is derived from an EMBL/GenBank/DDBJ whole genome shotgun (WGS) entry which is preliminary data.</text>
</comment>
<evidence type="ECO:0000313" key="1">
    <source>
        <dbReference type="EMBL" id="KAH7924801.1"/>
    </source>
</evidence>
<accession>A0ACB8BG04</accession>
<evidence type="ECO:0000313" key="2">
    <source>
        <dbReference type="Proteomes" id="UP000790709"/>
    </source>
</evidence>
<keyword evidence="2" id="KW-1185">Reference proteome</keyword>
<protein>
    <submittedName>
        <fullName evidence="1">Uncharacterized protein</fullName>
    </submittedName>
</protein>
<name>A0ACB8BG04_9AGAM</name>